<dbReference type="PROSITE" id="PS50293">
    <property type="entry name" value="TPR_REGION"/>
    <property type="match status" value="2"/>
</dbReference>
<keyword evidence="1" id="KW-0677">Repeat</keyword>
<dbReference type="InterPro" id="IPR019734">
    <property type="entry name" value="TPR_rpt"/>
</dbReference>
<dbReference type="InterPro" id="IPR051685">
    <property type="entry name" value="Ycf3/AcsC/BcsC/TPR_MFPF"/>
</dbReference>
<dbReference type="AlphaFoldDB" id="A0A523RV58"/>
<dbReference type="Gene3D" id="1.25.40.10">
    <property type="entry name" value="Tetratricopeptide repeat domain"/>
    <property type="match status" value="3"/>
</dbReference>
<dbReference type="PANTHER" id="PTHR44943">
    <property type="entry name" value="CELLULOSE SYNTHASE OPERON PROTEIN C"/>
    <property type="match status" value="1"/>
</dbReference>
<gene>
    <name evidence="4" type="ORF">E3J84_05070</name>
</gene>
<dbReference type="PROSITE" id="PS50005">
    <property type="entry name" value="TPR"/>
    <property type="match status" value="4"/>
</dbReference>
<dbReference type="Pfam" id="PF13432">
    <property type="entry name" value="TPR_16"/>
    <property type="match status" value="3"/>
</dbReference>
<sequence>MKMRIKYTNCGLIVVLWVLVIFSIALAQDITLDLPVDNLEQSIQMLQEAVAKNPEDGMSLTKLGWIYLLHKGDNEGAGEYFLKAVEVNPILIKAHEGLSLTYEARGKYDQVFDEWTTLIKLDPSSPLTEIYLRRMEALELYTHRFEKLIEIYEDLLKEGVENPINENLIKSQLMRLYKKKKRPQEAALISRQISRQRGYIDDWWVIGPFGKFGRLGFYEEFAPEREILLEKEYEGTKRMIRWFKLRLGAVFGVIDLSAVLSPEEGTAYALTYVYSPERREAALRITTDDALKLWINEECVYEKDVFSEFLPHHQAVGVHLNEGWNKFLAKLTKDEDFWQFSLQITDPEGRAFFDLKCQASLPEGEKIFSGSYSKEIKVNKGALDELEKLALEKPKEAMTHAYLGILSYSAGDDERAIKEFKKAVEINPNSPFFHFMLAESYYWAATFDREDDAKAEYEKTLSLDRDYVGAHEGLGLYYAHHEKPLLAIEEYQKTIAINPGYYYGHYLLAQTYYREGWENEAITELEIALGLNESSIPGYRLWADYYYNKNNYKRAINILTEAVDKDYSSRGAWMDLARVLDLTANYELAITAYQKILILDPYDISIYFKIGDIYEKIKEYQKAEEIYREVARIAPDYYLSYSELGYLNQWQDKKEALSFWMKSLELNPGYFKLKKYLNFLEGKKEYAAEFQIDVEDIIQNSPPASDYPRASSVYLVDDMIIEVNEDATLSYTAHQLIKIFDEKGREEWGEIELPLCEIKRVRTYTPDGKILDATSIKDVDNTKVVSMPGLENDALIEIKHSKEVNWGTPFANYLSALRFYFQVYDTPGELSR</sequence>
<feature type="non-terminal residue" evidence="4">
    <location>
        <position position="832"/>
    </location>
</feature>
<feature type="repeat" description="TPR" evidence="3">
    <location>
        <begin position="92"/>
        <end position="125"/>
    </location>
</feature>
<dbReference type="EMBL" id="SOKJ01000287">
    <property type="protein sequence ID" value="TET09519.1"/>
    <property type="molecule type" value="Genomic_DNA"/>
</dbReference>
<evidence type="ECO:0000313" key="4">
    <source>
        <dbReference type="EMBL" id="TET09519.1"/>
    </source>
</evidence>
<dbReference type="InterPro" id="IPR011990">
    <property type="entry name" value="TPR-like_helical_dom_sf"/>
</dbReference>
<protein>
    <submittedName>
        <fullName evidence="4">Tetratricopeptide repeat protein</fullName>
    </submittedName>
</protein>
<reference evidence="4 5" key="1">
    <citation type="submission" date="2019-03" db="EMBL/GenBank/DDBJ databases">
        <title>Metabolic potential of uncultured bacteria and archaea associated with petroleum seepage in deep-sea sediments.</title>
        <authorList>
            <person name="Dong X."/>
            <person name="Hubert C."/>
        </authorList>
    </citation>
    <scope>NUCLEOTIDE SEQUENCE [LARGE SCALE GENOMIC DNA]</scope>
    <source>
        <strain evidence="4">E44_bin7</strain>
    </source>
</reference>
<proteinExistence type="predicted"/>
<accession>A0A523RV58</accession>
<feature type="repeat" description="TPR" evidence="3">
    <location>
        <begin position="570"/>
        <end position="603"/>
    </location>
</feature>
<evidence type="ECO:0000256" key="1">
    <source>
        <dbReference type="ARBA" id="ARBA00022737"/>
    </source>
</evidence>
<name>A0A523RV58_UNCAE</name>
<feature type="repeat" description="TPR" evidence="3">
    <location>
        <begin position="604"/>
        <end position="637"/>
    </location>
</feature>
<organism evidence="4 5">
    <name type="scientific">Aerophobetes bacterium</name>
    <dbReference type="NCBI Taxonomy" id="2030807"/>
    <lineage>
        <taxon>Bacteria</taxon>
        <taxon>Candidatus Aerophobota</taxon>
    </lineage>
</organism>
<dbReference type="SMART" id="SM00028">
    <property type="entry name" value="TPR"/>
    <property type="match status" value="9"/>
</dbReference>
<keyword evidence="2 3" id="KW-0802">TPR repeat</keyword>
<evidence type="ECO:0000313" key="5">
    <source>
        <dbReference type="Proteomes" id="UP000316360"/>
    </source>
</evidence>
<dbReference type="Proteomes" id="UP000316360">
    <property type="component" value="Unassembled WGS sequence"/>
</dbReference>
<dbReference type="SUPFAM" id="SSF48452">
    <property type="entry name" value="TPR-like"/>
    <property type="match status" value="3"/>
</dbReference>
<comment type="caution">
    <text evidence="4">The sequence shown here is derived from an EMBL/GenBank/DDBJ whole genome shotgun (WGS) entry which is preliminary data.</text>
</comment>
<feature type="repeat" description="TPR" evidence="3">
    <location>
        <begin position="397"/>
        <end position="430"/>
    </location>
</feature>
<evidence type="ECO:0000256" key="3">
    <source>
        <dbReference type="PROSITE-ProRule" id="PRU00339"/>
    </source>
</evidence>
<evidence type="ECO:0000256" key="2">
    <source>
        <dbReference type="ARBA" id="ARBA00022803"/>
    </source>
</evidence>
<dbReference type="PANTHER" id="PTHR44943:SF8">
    <property type="entry name" value="TPR REPEAT-CONTAINING PROTEIN MJ0263"/>
    <property type="match status" value="1"/>
</dbReference>
<dbReference type="Gene3D" id="2.60.40.3140">
    <property type="match status" value="1"/>
</dbReference>
<dbReference type="Pfam" id="PF13181">
    <property type="entry name" value="TPR_8"/>
    <property type="match status" value="2"/>
</dbReference>